<name>A0A7H1BH93_9ACTN</name>
<keyword evidence="4" id="KW-1185">Reference proteome</keyword>
<reference evidence="3 4" key="1">
    <citation type="submission" date="2020-09" db="EMBL/GenBank/DDBJ databases">
        <title>A novel species.</title>
        <authorList>
            <person name="Gao J."/>
        </authorList>
    </citation>
    <scope>NUCLEOTIDE SEQUENCE [LARGE SCALE GENOMIC DNA]</scope>
    <source>
        <strain evidence="3 4">CRXT-Y-14</strain>
    </source>
</reference>
<sequence length="233" mass="25153">MASTPAETLRSRYVEQAASDLAENRRQQQELTEKIKMLKQEEALLTDILSLTERFEDPATASSRPAQEAQQKPRALQEVVDTPPVEVPAPARTAAKSAAKPAARPARKSAAKPAPRKATKTAKAAKASKSAKSAKTAKPSAASGTKSGGTADSGAKQPARPLLGDLLAELLGRYEEPRLAKELREELLEKHPDRTPTPQVVRNTLEALVAKGRIQRHKQQRSVMYTLVEQGAA</sequence>
<evidence type="ECO:0008006" key="5">
    <source>
        <dbReference type="Google" id="ProtNLM"/>
    </source>
</evidence>
<feature type="coiled-coil region" evidence="1">
    <location>
        <begin position="14"/>
        <end position="41"/>
    </location>
</feature>
<feature type="compositionally biased region" description="Low complexity" evidence="2">
    <location>
        <begin position="121"/>
        <end position="155"/>
    </location>
</feature>
<protein>
    <recommendedName>
        <fullName evidence="5">Regulatory protein</fullName>
    </recommendedName>
</protein>
<keyword evidence="1" id="KW-0175">Coiled coil</keyword>
<feature type="compositionally biased region" description="Low complexity" evidence="2">
    <location>
        <begin position="88"/>
        <end position="104"/>
    </location>
</feature>
<evidence type="ECO:0000313" key="4">
    <source>
        <dbReference type="Proteomes" id="UP000516428"/>
    </source>
</evidence>
<dbReference type="EMBL" id="CP061281">
    <property type="protein sequence ID" value="QNS08098.1"/>
    <property type="molecule type" value="Genomic_DNA"/>
</dbReference>
<dbReference type="AlphaFoldDB" id="A0A7H1BH93"/>
<feature type="compositionally biased region" description="Polar residues" evidence="2">
    <location>
        <begin position="60"/>
        <end position="70"/>
    </location>
</feature>
<accession>A0A7H1BH93</accession>
<dbReference type="KEGG" id="sxn:IAG42_33790"/>
<organism evidence="3 4">
    <name type="scientific">Streptomyces xanthii</name>
    <dbReference type="NCBI Taxonomy" id="2768069"/>
    <lineage>
        <taxon>Bacteria</taxon>
        <taxon>Bacillati</taxon>
        <taxon>Actinomycetota</taxon>
        <taxon>Actinomycetes</taxon>
        <taxon>Kitasatosporales</taxon>
        <taxon>Streptomycetaceae</taxon>
        <taxon>Streptomyces</taxon>
    </lineage>
</organism>
<dbReference type="RefSeq" id="WP_188340759.1">
    <property type="nucleotide sequence ID" value="NZ_CP061281.1"/>
</dbReference>
<evidence type="ECO:0000256" key="2">
    <source>
        <dbReference type="SAM" id="MobiDB-lite"/>
    </source>
</evidence>
<feature type="region of interest" description="Disordered" evidence="2">
    <location>
        <begin position="56"/>
        <end position="160"/>
    </location>
</feature>
<gene>
    <name evidence="3" type="ORF">IAG42_33790</name>
</gene>
<dbReference type="Proteomes" id="UP000516428">
    <property type="component" value="Chromosome"/>
</dbReference>
<feature type="compositionally biased region" description="Basic residues" evidence="2">
    <location>
        <begin position="105"/>
        <end position="120"/>
    </location>
</feature>
<evidence type="ECO:0000313" key="3">
    <source>
        <dbReference type="EMBL" id="QNS08098.1"/>
    </source>
</evidence>
<evidence type="ECO:0000256" key="1">
    <source>
        <dbReference type="SAM" id="Coils"/>
    </source>
</evidence>
<proteinExistence type="predicted"/>